<gene>
    <name evidence="4" type="primary">rps3</name>
</gene>
<dbReference type="SUPFAM" id="SSF54814">
    <property type="entry name" value="Prokaryotic type KH domain (KH-domain type II)"/>
    <property type="match status" value="1"/>
</dbReference>
<organism evidence="4">
    <name type="scientific">Leucocryptos marina</name>
    <name type="common">Marine flagellate</name>
    <name type="synonym">Bodo marinus</name>
    <dbReference type="NCBI Taxonomy" id="299206"/>
    <lineage>
        <taxon>Eukaryota</taxon>
        <taxon>Cryptophyceae</taxon>
        <taxon>Kathablepharidacea</taxon>
        <taxon>Katablepharidaceae</taxon>
        <taxon>Leucocryptos</taxon>
    </lineage>
</organism>
<evidence type="ECO:0000313" key="4">
    <source>
        <dbReference type="EMBL" id="BBQ05398.1"/>
    </source>
</evidence>
<dbReference type="SUPFAM" id="SSF54821">
    <property type="entry name" value="Ribosomal protein S3 C-terminal domain"/>
    <property type="match status" value="1"/>
</dbReference>
<evidence type="ECO:0000256" key="2">
    <source>
        <dbReference type="ARBA" id="ARBA00022980"/>
    </source>
</evidence>
<keyword evidence="4" id="KW-0496">Mitochondrion</keyword>
<sequence length="253" mass="29994">MSKRKPLVLRIGTQEGWDSIWWSEKYYYNDLVSKDLLIREYVKGCCLKLAFNKFVVNIVVKHTYYKTVVHFFVVNLPFDVTHFWYKRLLKNLRLGISRIARLPLNSINIITHVLEGDKIQSNPKFLAKALGFLLMIQRYKRRLGQKKRTFLHKSKQFNWWEKSTKGWFFHILRRVLLTQGPESEPVSSKICGIKLRWVGKLSKGGGKRSRFFVLKKGFIPYQTIDCPVEYGEFVAITRSGLVHFEVWVYRKKL</sequence>
<dbReference type="Gene3D" id="3.30.1140.32">
    <property type="entry name" value="Ribosomal protein S3, C-terminal domain"/>
    <property type="match status" value="1"/>
</dbReference>
<dbReference type="GO" id="GO:0003723">
    <property type="term" value="F:RNA binding"/>
    <property type="evidence" value="ECO:0007669"/>
    <property type="project" value="InterPro"/>
</dbReference>
<protein>
    <submittedName>
        <fullName evidence="4">30S ribosomal protein S3</fullName>
    </submittedName>
</protein>
<name>A0A679EMZ3_LEUMA</name>
<dbReference type="RefSeq" id="YP_009730068.1">
    <property type="nucleotide sequence ID" value="NC_045933.1"/>
</dbReference>
<dbReference type="GeneID" id="43959843"/>
<reference evidence="4" key="1">
    <citation type="submission" date="2019-12" db="EMBL/GenBank/DDBJ databases">
        <title>Mitochondrial genomes of Hemiarma marina and Leucocryptos marina revised the evolution of cytochrome c maturation in Cryptista.</title>
        <authorList>
            <person name="Nishimura Y."/>
            <person name="Kume K."/>
            <person name="Sonehara K."/>
            <person name="Tanifuji G."/>
            <person name="Shiratori T."/>
            <person name="Ishida K."/>
            <person name="Hashimoto T."/>
            <person name="Inagaki Y."/>
            <person name="Ohkuma M."/>
        </authorList>
    </citation>
    <scope>NUCLEOTIDE SEQUENCE</scope>
    <source>
        <strain evidence="4">NIES-1335</strain>
    </source>
</reference>
<dbReference type="GO" id="GO:0005840">
    <property type="term" value="C:ribosome"/>
    <property type="evidence" value="ECO:0007669"/>
    <property type="project" value="UniProtKB-KW"/>
</dbReference>
<proteinExistence type="inferred from homology"/>
<accession>A0A679EMZ3</accession>
<keyword evidence="3" id="KW-0687">Ribonucleoprotein</keyword>
<geneLocation type="mitochondrion" evidence="4"/>
<comment type="similarity">
    <text evidence="1">Belongs to the universal ribosomal protein uS3 family.</text>
</comment>
<dbReference type="EMBL" id="LC515368">
    <property type="protein sequence ID" value="BBQ05398.1"/>
    <property type="molecule type" value="Genomic_DNA"/>
</dbReference>
<dbReference type="AlphaFoldDB" id="A0A679EMZ3"/>
<keyword evidence="2 4" id="KW-0689">Ribosomal protein</keyword>
<dbReference type="GO" id="GO:1990904">
    <property type="term" value="C:ribonucleoprotein complex"/>
    <property type="evidence" value="ECO:0007669"/>
    <property type="project" value="UniProtKB-KW"/>
</dbReference>
<dbReference type="InterPro" id="IPR009019">
    <property type="entry name" value="KH_sf_prok-type"/>
</dbReference>
<dbReference type="InterPro" id="IPR036419">
    <property type="entry name" value="Ribosomal_S3_C_sf"/>
</dbReference>
<evidence type="ECO:0000256" key="3">
    <source>
        <dbReference type="ARBA" id="ARBA00023274"/>
    </source>
</evidence>
<evidence type="ECO:0000256" key="1">
    <source>
        <dbReference type="ARBA" id="ARBA00010761"/>
    </source>
</evidence>